<gene>
    <name evidence="1" type="ORF">YBY_16280</name>
</gene>
<dbReference type="AlphaFoldDB" id="A0A455W474"/>
<protein>
    <submittedName>
        <fullName evidence="1">Uncharacterized protein</fullName>
    </submittedName>
</protein>
<reference evidence="1" key="1">
    <citation type="submission" date="2019-03" db="EMBL/GenBank/DDBJ databases">
        <title>Whole genome analysis of nitrate-reducing bacteria Marinobacter hydrocarbonoclasticus YB03.</title>
        <authorList>
            <person name="Azam A.H."/>
            <person name="Yuk S.R."/>
            <person name="Kamarisima K."/>
            <person name="Miyanaga K."/>
            <person name="Tanji Y."/>
        </authorList>
    </citation>
    <scope>NUCLEOTIDE SEQUENCE</scope>
    <source>
        <strain evidence="1">YB03</strain>
    </source>
</reference>
<proteinExistence type="predicted"/>
<organism evidence="1">
    <name type="scientific">Marinobacter nauticus</name>
    <name type="common">Marinobacter hydrocarbonoclasticus</name>
    <name type="synonym">Marinobacter aquaeolei</name>
    <dbReference type="NCBI Taxonomy" id="2743"/>
    <lineage>
        <taxon>Bacteria</taxon>
        <taxon>Pseudomonadati</taxon>
        <taxon>Pseudomonadota</taxon>
        <taxon>Gammaproteobacteria</taxon>
        <taxon>Pseudomonadales</taxon>
        <taxon>Marinobacteraceae</taxon>
        <taxon>Marinobacter</taxon>
    </lineage>
</organism>
<name>A0A455W474_MARNT</name>
<accession>A0A455W474</accession>
<evidence type="ECO:0000313" key="1">
    <source>
        <dbReference type="EMBL" id="BBJ03780.1"/>
    </source>
</evidence>
<dbReference type="EMBL" id="AP019537">
    <property type="protein sequence ID" value="BBJ03780.1"/>
    <property type="molecule type" value="Genomic_DNA"/>
</dbReference>
<sequence length="121" mass="13328">MSNSNRGTDLPQFINDLDGGVFAEKVSRALSDVAAGVVDFDDKGELTIKLKLARIGNSYRVGIKHALIYKVPEANGSYTQENTTESVMHVNAGGRMSMFPENQHQMFGKRGESLPHEDDKE</sequence>